<dbReference type="Gene3D" id="3.30.1330.60">
    <property type="entry name" value="OmpA-like domain"/>
    <property type="match status" value="1"/>
</dbReference>
<dbReference type="SUPFAM" id="SSF103088">
    <property type="entry name" value="OmpA-like"/>
    <property type="match status" value="1"/>
</dbReference>
<evidence type="ECO:0000256" key="2">
    <source>
        <dbReference type="ARBA" id="ARBA00023136"/>
    </source>
</evidence>
<organism evidence="7 8">
    <name type="scientific">Paraburkholderia strydomiana</name>
    <dbReference type="NCBI Taxonomy" id="1245417"/>
    <lineage>
        <taxon>Bacteria</taxon>
        <taxon>Pseudomonadati</taxon>
        <taxon>Pseudomonadota</taxon>
        <taxon>Betaproteobacteria</taxon>
        <taxon>Burkholderiales</taxon>
        <taxon>Burkholderiaceae</taxon>
        <taxon>Paraburkholderia</taxon>
    </lineage>
</organism>
<keyword evidence="2 4" id="KW-0472">Membrane</keyword>
<feature type="domain" description="OmpA-like" evidence="6">
    <location>
        <begin position="96"/>
        <end position="211"/>
    </location>
</feature>
<keyword evidence="3" id="KW-0998">Cell outer membrane</keyword>
<proteinExistence type="predicted"/>
<dbReference type="InterPro" id="IPR050330">
    <property type="entry name" value="Bact_OuterMem_StrucFunc"/>
</dbReference>
<evidence type="ECO:0000256" key="4">
    <source>
        <dbReference type="PROSITE-ProRule" id="PRU00473"/>
    </source>
</evidence>
<evidence type="ECO:0000256" key="1">
    <source>
        <dbReference type="ARBA" id="ARBA00004442"/>
    </source>
</evidence>
<dbReference type="InterPro" id="IPR006664">
    <property type="entry name" value="OMP_bac"/>
</dbReference>
<dbReference type="PANTHER" id="PTHR30329:SF21">
    <property type="entry name" value="LIPOPROTEIN YIAD-RELATED"/>
    <property type="match status" value="1"/>
</dbReference>
<evidence type="ECO:0000313" key="8">
    <source>
        <dbReference type="Proteomes" id="UP001629392"/>
    </source>
</evidence>
<dbReference type="InterPro" id="IPR036737">
    <property type="entry name" value="OmpA-like_sf"/>
</dbReference>
<feature type="chain" id="PRO_5047464583" evidence="5">
    <location>
        <begin position="30"/>
        <end position="211"/>
    </location>
</feature>
<accession>A0ABW9ED62</accession>
<evidence type="ECO:0000256" key="5">
    <source>
        <dbReference type="SAM" id="SignalP"/>
    </source>
</evidence>
<feature type="signal peptide" evidence="5">
    <location>
        <begin position="1"/>
        <end position="29"/>
    </location>
</feature>
<name>A0ABW9ED62_9BURK</name>
<dbReference type="CDD" id="cd07185">
    <property type="entry name" value="OmpA_C-like"/>
    <property type="match status" value="1"/>
</dbReference>
<evidence type="ECO:0000256" key="3">
    <source>
        <dbReference type="ARBA" id="ARBA00023237"/>
    </source>
</evidence>
<dbReference type="EMBL" id="JAQQCL010000007">
    <property type="protein sequence ID" value="MFM0717033.1"/>
    <property type="molecule type" value="Genomic_DNA"/>
</dbReference>
<comment type="caution">
    <text evidence="7">The sequence shown here is derived from an EMBL/GenBank/DDBJ whole genome shotgun (WGS) entry which is preliminary data.</text>
</comment>
<dbReference type="RefSeq" id="WP_408153066.1">
    <property type="nucleotide sequence ID" value="NZ_JAQQCL010000007.1"/>
</dbReference>
<keyword evidence="8" id="KW-1185">Reference proteome</keyword>
<dbReference type="PROSITE" id="PS51123">
    <property type="entry name" value="OMPA_2"/>
    <property type="match status" value="1"/>
</dbReference>
<dbReference type="Pfam" id="PF00691">
    <property type="entry name" value="OmpA"/>
    <property type="match status" value="1"/>
</dbReference>
<sequence>MTALIRPHRPASLSAAVFAAAFVVLTCLAGCSTPPDRIVLLPDPEGKVGAVIVHSAKAEQTIDTAYAGVDVTKNGAMEKTMDSRSGVQARYGELLAARPPRPMTFTLFFLFDSATELAPESPATVERLKAVLANWPAPQIVVIGHTDLAGSQEFNDRLSLRRAKSAAAFLIKQGIPAGKIETAGRGKREPLVPTADGVPNRMNRRVVITIQ</sequence>
<keyword evidence="5" id="KW-0732">Signal</keyword>
<protein>
    <submittedName>
        <fullName evidence="7">OmpA family protein</fullName>
    </submittedName>
</protein>
<dbReference type="InterPro" id="IPR006665">
    <property type="entry name" value="OmpA-like"/>
</dbReference>
<evidence type="ECO:0000313" key="7">
    <source>
        <dbReference type="EMBL" id="MFM0717033.1"/>
    </source>
</evidence>
<evidence type="ECO:0000259" key="6">
    <source>
        <dbReference type="PROSITE" id="PS51123"/>
    </source>
</evidence>
<dbReference type="PRINTS" id="PR01021">
    <property type="entry name" value="OMPADOMAIN"/>
</dbReference>
<comment type="subcellular location">
    <subcellularLocation>
        <location evidence="1">Cell outer membrane</location>
    </subcellularLocation>
</comment>
<reference evidence="7 8" key="1">
    <citation type="journal article" date="2024" name="Chem. Sci.">
        <title>Discovery of megapolipeptins by genome mining of a Burkholderiales bacteria collection.</title>
        <authorList>
            <person name="Paulo B.S."/>
            <person name="Recchia M.J.J."/>
            <person name="Lee S."/>
            <person name="Fergusson C.H."/>
            <person name="Romanowski S.B."/>
            <person name="Hernandez A."/>
            <person name="Krull N."/>
            <person name="Liu D.Y."/>
            <person name="Cavanagh H."/>
            <person name="Bos A."/>
            <person name="Gray C.A."/>
            <person name="Murphy B.T."/>
            <person name="Linington R.G."/>
            <person name="Eustaquio A.S."/>
        </authorList>
    </citation>
    <scope>NUCLEOTIDE SEQUENCE [LARGE SCALE GENOMIC DNA]</scope>
    <source>
        <strain evidence="7 8">RL17-350-BIC-E</strain>
    </source>
</reference>
<dbReference type="Proteomes" id="UP001629392">
    <property type="component" value="Unassembled WGS sequence"/>
</dbReference>
<dbReference type="PANTHER" id="PTHR30329">
    <property type="entry name" value="STATOR ELEMENT OF FLAGELLAR MOTOR COMPLEX"/>
    <property type="match status" value="1"/>
</dbReference>
<gene>
    <name evidence="7" type="ORF">PQQ73_11905</name>
</gene>